<name>A0A2T4VYB3_9HYPH</name>
<proteinExistence type="predicted"/>
<comment type="caution">
    <text evidence="1">The sequence shown here is derived from an EMBL/GenBank/DDBJ whole genome shotgun (WGS) entry which is preliminary data.</text>
</comment>
<protein>
    <submittedName>
        <fullName evidence="1">Uncharacterized protein</fullName>
    </submittedName>
</protein>
<dbReference type="EMBL" id="PSQJ01000002">
    <property type="protein sequence ID" value="PTL86765.1"/>
    <property type="molecule type" value="Genomic_DNA"/>
</dbReference>
<evidence type="ECO:0000313" key="1">
    <source>
        <dbReference type="EMBL" id="PTL86765.1"/>
    </source>
</evidence>
<sequence length="195" mass="21149">MDIKKIALVSLLSSTIMLGGCFISYASPIKHSISINGMAGGVLDNVHSKEVKSVVAITGSYAFIKPFENNIYLRGKLDAGPSKFQDDILPLPIIYIGIYKEFTLEAKDKTYYFDKAGVLVGTSGLSITANPYLQITPNIDLHLILSVDITGKKSIGTGMNFDCSDNISLNIASMSVIEGQNILMSVVNLGLQYRF</sequence>
<dbReference type="Proteomes" id="UP000240811">
    <property type="component" value="Unassembled WGS sequence"/>
</dbReference>
<evidence type="ECO:0000313" key="2">
    <source>
        <dbReference type="Proteomes" id="UP000240811"/>
    </source>
</evidence>
<reference evidence="2" key="1">
    <citation type="submission" date="2018-02" db="EMBL/GenBank/DDBJ databases">
        <title>Genome sequence of Candidatus Liberibacter europaeus.</title>
        <authorList>
            <person name="Frampton R.A."/>
            <person name="Thompson S.M."/>
            <person name="David C."/>
            <person name="Addison S.M."/>
            <person name="Smith G.R."/>
        </authorList>
    </citation>
    <scope>NUCLEOTIDE SEQUENCE [LARGE SCALE GENOMIC DNA]</scope>
</reference>
<organism evidence="1 2">
    <name type="scientific">Candidatus Liberibacter europaeus</name>
    <dbReference type="NCBI Taxonomy" id="744859"/>
    <lineage>
        <taxon>Bacteria</taxon>
        <taxon>Pseudomonadati</taxon>
        <taxon>Pseudomonadota</taxon>
        <taxon>Alphaproteobacteria</taxon>
        <taxon>Hyphomicrobiales</taxon>
        <taxon>Rhizobiaceae</taxon>
        <taxon>Liberibacter</taxon>
    </lineage>
</organism>
<dbReference type="PROSITE" id="PS51257">
    <property type="entry name" value="PROKAR_LIPOPROTEIN"/>
    <property type="match status" value="1"/>
</dbReference>
<dbReference type="AlphaFoldDB" id="A0A2T4VYB3"/>
<gene>
    <name evidence="1" type="ORF">C4617_02880</name>
</gene>
<accession>A0A2T4VYB3</accession>